<dbReference type="PANTHER" id="PTHR24173">
    <property type="entry name" value="ANKYRIN REPEAT CONTAINING"/>
    <property type="match status" value="1"/>
</dbReference>
<dbReference type="AlphaFoldDB" id="A0A9P7RIR2"/>
<dbReference type="InterPro" id="IPR036770">
    <property type="entry name" value="Ankyrin_rpt-contain_sf"/>
</dbReference>
<evidence type="ECO:0000256" key="1">
    <source>
        <dbReference type="ARBA" id="ARBA00022737"/>
    </source>
</evidence>
<feature type="region of interest" description="Disordered" evidence="4">
    <location>
        <begin position="840"/>
        <end position="860"/>
    </location>
</feature>
<protein>
    <submittedName>
        <fullName evidence="6">Ankyrin unc44</fullName>
    </submittedName>
</protein>
<feature type="transmembrane region" description="Helical" evidence="5">
    <location>
        <begin position="1186"/>
        <end position="1203"/>
    </location>
</feature>
<feature type="compositionally biased region" description="Basic residues" evidence="4">
    <location>
        <begin position="783"/>
        <end position="797"/>
    </location>
</feature>
<dbReference type="SUPFAM" id="SSF48403">
    <property type="entry name" value="Ankyrin repeat"/>
    <property type="match status" value="2"/>
</dbReference>
<gene>
    <name evidence="6" type="ORF">JMJ77_006484</name>
</gene>
<feature type="repeat" description="ANK" evidence="3">
    <location>
        <begin position="276"/>
        <end position="308"/>
    </location>
</feature>
<feature type="repeat" description="ANK" evidence="3">
    <location>
        <begin position="243"/>
        <end position="275"/>
    </location>
</feature>
<keyword evidence="5" id="KW-1133">Transmembrane helix</keyword>
<feature type="repeat" description="ANK" evidence="3">
    <location>
        <begin position="98"/>
        <end position="130"/>
    </location>
</feature>
<dbReference type="PROSITE" id="PS50297">
    <property type="entry name" value="ANK_REP_REGION"/>
    <property type="match status" value="4"/>
</dbReference>
<dbReference type="Gene3D" id="1.25.40.20">
    <property type="entry name" value="Ankyrin repeat-containing domain"/>
    <property type="match status" value="2"/>
</dbReference>
<feature type="compositionally biased region" description="Polar residues" evidence="4">
    <location>
        <begin position="847"/>
        <end position="859"/>
    </location>
</feature>
<feature type="repeat" description="ANK" evidence="3">
    <location>
        <begin position="171"/>
        <end position="203"/>
    </location>
</feature>
<feature type="compositionally biased region" description="Basic and acidic residues" evidence="4">
    <location>
        <begin position="14"/>
        <end position="23"/>
    </location>
</feature>
<keyword evidence="1" id="KW-0677">Repeat</keyword>
<feature type="region of interest" description="Disordered" evidence="4">
    <location>
        <begin position="1"/>
        <end position="52"/>
    </location>
</feature>
<organism evidence="6 7">
    <name type="scientific">Colletotrichum scovillei</name>
    <dbReference type="NCBI Taxonomy" id="1209932"/>
    <lineage>
        <taxon>Eukaryota</taxon>
        <taxon>Fungi</taxon>
        <taxon>Dikarya</taxon>
        <taxon>Ascomycota</taxon>
        <taxon>Pezizomycotina</taxon>
        <taxon>Sordariomycetes</taxon>
        <taxon>Hypocreomycetidae</taxon>
        <taxon>Glomerellales</taxon>
        <taxon>Glomerellaceae</taxon>
        <taxon>Colletotrichum</taxon>
        <taxon>Colletotrichum acutatum species complex</taxon>
    </lineage>
</organism>
<sequence>MFEPNPYTEAYGPESHDAAHSTVDESDDNPPVSKPTEYQSSDSRSKPGDATDQLNAPLRQLLSTMASHPPLVVEADLKKLREMIKTNQLQVNIQDDDTKIAPLHIAAGFGLVDAVEELLKAGAKLEIQDCEGRTPLMTATENEQVEIMEQFLTAQSEYDGVKSQLEITDNLGRTPLLSASINSFPEGVRLLIDAGADCNARTLESKSTPLIAASSWGYRNVVEMLLDTRNPHGRADVNLQDTEGCTALHAAIIKEQNEIAELLLYAEADFERKNKNGQNALHLASKRGDTTIIGRLMQLGAAVDEMDNNYETPFKVTINSLQQLQTKLSLGQNGSVGLSAEEASRAELQRVQQIDTIQLLVAHGALPQTRTYENETVLHLALKCGEPLFLRKMLEKMDLDDLLTRNKDGQTPLSSALQLQGEWREIAIGIFLASDQVMKVVDSDEEYLWRNVLDWAADNQMSHHFVRLVLQHKTRMDTTLPSESRDWSAIRWAAHHQLPVLLRRLVVSSPGANEVEKALKSVLESTSKLIMDPSSKKFIGQLPLVIWLLITASKGNDDLKRSVGAVLRTIETRTTTQKSRKKVPRDIQKAKTNTHLHQDRVDGKEKGNMIVSEQQSGSHEKPFDFEQLETLKIILRDPPFSRTRIHEEKASYHTSTRLKTENSYQDTLNNFDANIVQFFGASGISKTFQATRKVHDVIYRTGPARIMQAETAIQNAVHYRDEYFHNVDSDFTWVYLPVTNMSWMNDLLMRICDDSLYLDTSQYYDIRSFFEDSWSETPDRTSRSRTMRPRTVMRPRPKLRELRKSSSTNLDENEPDFLDASAIYMPYLCFSVNLDGNQDLSPEGGTKNASLPPDQSTGSIVHESPTLDEWYYHFAMDRKSNAERLYRNKSQITTRFLGENQLLRQNEHNEGESASSCPSSELALIRVNQKWIWTIGNRWLITANSCSLGENDGGLVQEILDQVGKQTDHGGRKLQPRSVAGMSQMIIDHCIGSYERLSELPRPSKTPSKEADPSENQIPMVGRELSIRQIYSHYLTWIERNETSLFQAVQKQRFNRLRDLIQRKPNASDTQSEIARKASPQTSYESDFAILEAYSLYSKIKDVRDELNILKSVAYYQKLVQLQLHLTERGGERSAAHVLQNIRELNFVADRIQSAVNMTLSLQQSEMANENTIIVNSQAKLAGRQASVLFVFTFATIVFFWFLQ</sequence>
<evidence type="ECO:0000256" key="4">
    <source>
        <dbReference type="SAM" id="MobiDB-lite"/>
    </source>
</evidence>
<dbReference type="Proteomes" id="UP000699042">
    <property type="component" value="Unassembled WGS sequence"/>
</dbReference>
<keyword evidence="5" id="KW-0812">Transmembrane</keyword>
<dbReference type="PANTHER" id="PTHR24173:SF74">
    <property type="entry name" value="ANKYRIN REPEAT DOMAIN-CONTAINING PROTEIN 16"/>
    <property type="match status" value="1"/>
</dbReference>
<keyword evidence="2 3" id="KW-0040">ANK repeat</keyword>
<evidence type="ECO:0000256" key="3">
    <source>
        <dbReference type="PROSITE-ProRule" id="PRU00023"/>
    </source>
</evidence>
<keyword evidence="7" id="KW-1185">Reference proteome</keyword>
<evidence type="ECO:0000256" key="5">
    <source>
        <dbReference type="SAM" id="Phobius"/>
    </source>
</evidence>
<dbReference type="EMBL" id="JAESDN010000001">
    <property type="protein sequence ID" value="KAG7059116.1"/>
    <property type="molecule type" value="Genomic_DNA"/>
</dbReference>
<dbReference type="PROSITE" id="PS50088">
    <property type="entry name" value="ANK_REPEAT"/>
    <property type="match status" value="4"/>
</dbReference>
<feature type="region of interest" description="Disordered" evidence="4">
    <location>
        <begin position="774"/>
        <end position="813"/>
    </location>
</feature>
<dbReference type="InterPro" id="IPR002110">
    <property type="entry name" value="Ankyrin_rpt"/>
</dbReference>
<accession>A0A9P7RIR2</accession>
<dbReference type="Pfam" id="PF12796">
    <property type="entry name" value="Ank_2"/>
    <property type="match status" value="2"/>
</dbReference>
<comment type="caution">
    <text evidence="6">The sequence shown here is derived from an EMBL/GenBank/DDBJ whole genome shotgun (WGS) entry which is preliminary data.</text>
</comment>
<dbReference type="SMART" id="SM00248">
    <property type="entry name" value="ANK"/>
    <property type="match status" value="9"/>
</dbReference>
<proteinExistence type="predicted"/>
<reference evidence="6" key="1">
    <citation type="submission" date="2021-05" db="EMBL/GenBank/DDBJ databases">
        <title>Comparative genomics of three Colletotrichum scovillei strains and genetic complementation revealed genes involved fungal growth and virulence on chili pepper.</title>
        <authorList>
            <person name="Hsieh D.-K."/>
            <person name="Chuang S.-C."/>
            <person name="Chen C.-Y."/>
            <person name="Chao Y.-T."/>
            <person name="Lu M.-Y.J."/>
            <person name="Lee M.-H."/>
            <person name="Shih M.-C."/>
        </authorList>
    </citation>
    <scope>NUCLEOTIDE SEQUENCE</scope>
    <source>
        <strain evidence="6">Coll-153</strain>
    </source>
</reference>
<name>A0A9P7RIR2_9PEZI</name>
<evidence type="ECO:0000313" key="7">
    <source>
        <dbReference type="Proteomes" id="UP000699042"/>
    </source>
</evidence>
<evidence type="ECO:0000256" key="2">
    <source>
        <dbReference type="ARBA" id="ARBA00023043"/>
    </source>
</evidence>
<keyword evidence="5" id="KW-0472">Membrane</keyword>
<evidence type="ECO:0000313" key="6">
    <source>
        <dbReference type="EMBL" id="KAG7059116.1"/>
    </source>
</evidence>